<evidence type="ECO:0000313" key="2">
    <source>
        <dbReference type="EMBL" id="NQV64940.1"/>
    </source>
</evidence>
<feature type="domain" description="Beta-lactamase-related" evidence="1">
    <location>
        <begin position="3"/>
        <end position="118"/>
    </location>
</feature>
<gene>
    <name evidence="2" type="ORF">HQ497_06205</name>
</gene>
<proteinExistence type="predicted"/>
<dbReference type="PANTHER" id="PTHR43283">
    <property type="entry name" value="BETA-LACTAMASE-RELATED"/>
    <property type="match status" value="1"/>
</dbReference>
<dbReference type="AlphaFoldDB" id="A0A972VVD4"/>
<feature type="non-terminal residue" evidence="2">
    <location>
        <position position="1"/>
    </location>
</feature>
<keyword evidence="2" id="KW-0378">Hydrolase</keyword>
<sequence>SGMLRLMNDELFEPLGIRSATPKFDTSGTFIGSSYLFATPQDFARFGLLYLRGGVWDGQQILPAGWVDYARTPTYQSDTEAYGAQWWLSPDHPGWFYCGGYDGQRILCVPQKDLVIVRCGRTPVAEDGYIWERIAAIVGLF</sequence>
<comment type="caution">
    <text evidence="2">The sequence shown here is derived from an EMBL/GenBank/DDBJ whole genome shotgun (WGS) entry which is preliminary data.</text>
</comment>
<dbReference type="EMBL" id="JABMOJ010000228">
    <property type="protein sequence ID" value="NQV64940.1"/>
    <property type="molecule type" value="Genomic_DNA"/>
</dbReference>
<dbReference type="SUPFAM" id="SSF56601">
    <property type="entry name" value="beta-lactamase/transpeptidase-like"/>
    <property type="match status" value="1"/>
</dbReference>
<reference evidence="2" key="1">
    <citation type="submission" date="2020-05" db="EMBL/GenBank/DDBJ databases">
        <title>Sulfur intermediates as new biogeochemical hubs in an aquatic model microbial ecosystem.</title>
        <authorList>
            <person name="Vigneron A."/>
        </authorList>
    </citation>
    <scope>NUCLEOTIDE SEQUENCE</scope>
    <source>
        <strain evidence="2">Bin.250</strain>
    </source>
</reference>
<dbReference type="InterPro" id="IPR012338">
    <property type="entry name" value="Beta-lactam/transpept-like"/>
</dbReference>
<dbReference type="Pfam" id="PF00144">
    <property type="entry name" value="Beta-lactamase"/>
    <property type="match status" value="1"/>
</dbReference>
<evidence type="ECO:0000259" key="1">
    <source>
        <dbReference type="Pfam" id="PF00144"/>
    </source>
</evidence>
<dbReference type="Proteomes" id="UP000754644">
    <property type="component" value="Unassembled WGS sequence"/>
</dbReference>
<dbReference type="GO" id="GO:0016787">
    <property type="term" value="F:hydrolase activity"/>
    <property type="evidence" value="ECO:0007669"/>
    <property type="project" value="UniProtKB-KW"/>
</dbReference>
<evidence type="ECO:0000313" key="3">
    <source>
        <dbReference type="Proteomes" id="UP000754644"/>
    </source>
</evidence>
<dbReference type="InterPro" id="IPR001466">
    <property type="entry name" value="Beta-lactam-related"/>
</dbReference>
<dbReference type="PANTHER" id="PTHR43283:SF7">
    <property type="entry name" value="BETA-LACTAMASE-RELATED DOMAIN-CONTAINING PROTEIN"/>
    <property type="match status" value="1"/>
</dbReference>
<dbReference type="InterPro" id="IPR050789">
    <property type="entry name" value="Diverse_Enzym_Activities"/>
</dbReference>
<protein>
    <submittedName>
        <fullName evidence="2">Serine hydrolase</fullName>
    </submittedName>
</protein>
<organism evidence="2 3">
    <name type="scientific">SAR86 cluster bacterium</name>
    <dbReference type="NCBI Taxonomy" id="2030880"/>
    <lineage>
        <taxon>Bacteria</taxon>
        <taxon>Pseudomonadati</taxon>
        <taxon>Pseudomonadota</taxon>
        <taxon>Gammaproteobacteria</taxon>
        <taxon>SAR86 cluster</taxon>
    </lineage>
</organism>
<accession>A0A972VVD4</accession>
<name>A0A972VVD4_9GAMM</name>
<dbReference type="Gene3D" id="3.40.710.10">
    <property type="entry name" value="DD-peptidase/beta-lactamase superfamily"/>
    <property type="match status" value="1"/>
</dbReference>